<protein>
    <submittedName>
        <fullName evidence="4">Uncharacterized protein</fullName>
    </submittedName>
</protein>
<keyword evidence="2" id="KW-0689">Ribosomal protein</keyword>
<comment type="similarity">
    <text evidence="1">Belongs to the bacterial ribosomal protein bL32 family.</text>
</comment>
<dbReference type="InterPro" id="IPR002677">
    <property type="entry name" value="Ribosomal_bL32"/>
</dbReference>
<proteinExistence type="inferred from homology"/>
<dbReference type="NCBIfam" id="TIGR01031">
    <property type="entry name" value="rpmF_bact"/>
    <property type="match status" value="1"/>
</dbReference>
<dbReference type="GO" id="GO:0003735">
    <property type="term" value="F:structural constituent of ribosome"/>
    <property type="evidence" value="ECO:0007669"/>
    <property type="project" value="InterPro"/>
</dbReference>
<reference evidence="4" key="1">
    <citation type="submission" date="2021-01" db="EMBL/GenBank/DDBJ databases">
        <authorList>
            <person name="Corre E."/>
            <person name="Pelletier E."/>
            <person name="Niang G."/>
            <person name="Scheremetjew M."/>
            <person name="Finn R."/>
            <person name="Kale V."/>
            <person name="Holt S."/>
            <person name="Cochrane G."/>
            <person name="Meng A."/>
            <person name="Brown T."/>
            <person name="Cohen L."/>
        </authorList>
    </citation>
    <scope>NUCLEOTIDE SEQUENCE</scope>
    <source>
        <strain evidence="4">Grunow 1884</strain>
    </source>
</reference>
<dbReference type="EMBL" id="HBGO01018029">
    <property type="protein sequence ID" value="CAD9339798.1"/>
    <property type="molecule type" value="Transcribed_RNA"/>
</dbReference>
<accession>A0A7S2EJ99</accession>
<evidence type="ECO:0000256" key="3">
    <source>
        <dbReference type="ARBA" id="ARBA00023274"/>
    </source>
</evidence>
<keyword evidence="3" id="KW-0687">Ribonucleoprotein</keyword>
<dbReference type="SUPFAM" id="SSF57829">
    <property type="entry name" value="Zn-binding ribosomal proteins"/>
    <property type="match status" value="1"/>
</dbReference>
<gene>
    <name evidence="4" type="ORF">OSIN01602_LOCUS10328</name>
</gene>
<name>A0A7S2EJ99_TRICV</name>
<evidence type="ECO:0000256" key="2">
    <source>
        <dbReference type="ARBA" id="ARBA00022980"/>
    </source>
</evidence>
<dbReference type="InterPro" id="IPR011332">
    <property type="entry name" value="Ribosomal_zn-bd"/>
</dbReference>
<sequence length="114" mass="12685">MIQALAKAARTAFGRSTLPTIRPPLPLAPQLCLEGVSLPANDPKTGNASLLDILDSVWFAVPKKRVTRGKKRQKTMNQKAIKKNSNIVIDKRTGELTLSHHLPFNWKDYLPDSK</sequence>
<dbReference type="AlphaFoldDB" id="A0A7S2EJ99"/>
<dbReference type="Pfam" id="PF01783">
    <property type="entry name" value="Ribosomal_L32p"/>
    <property type="match status" value="1"/>
</dbReference>
<dbReference type="GO" id="GO:0015934">
    <property type="term" value="C:large ribosomal subunit"/>
    <property type="evidence" value="ECO:0007669"/>
    <property type="project" value="InterPro"/>
</dbReference>
<dbReference type="GO" id="GO:0006412">
    <property type="term" value="P:translation"/>
    <property type="evidence" value="ECO:0007669"/>
    <property type="project" value="InterPro"/>
</dbReference>
<evidence type="ECO:0000313" key="4">
    <source>
        <dbReference type="EMBL" id="CAD9339798.1"/>
    </source>
</evidence>
<evidence type="ECO:0000256" key="1">
    <source>
        <dbReference type="ARBA" id="ARBA00008560"/>
    </source>
</evidence>
<organism evidence="4">
    <name type="scientific">Trieres chinensis</name>
    <name type="common">Marine centric diatom</name>
    <name type="synonym">Odontella sinensis</name>
    <dbReference type="NCBI Taxonomy" id="1514140"/>
    <lineage>
        <taxon>Eukaryota</taxon>
        <taxon>Sar</taxon>
        <taxon>Stramenopiles</taxon>
        <taxon>Ochrophyta</taxon>
        <taxon>Bacillariophyta</taxon>
        <taxon>Mediophyceae</taxon>
        <taxon>Biddulphiophycidae</taxon>
        <taxon>Eupodiscales</taxon>
        <taxon>Parodontellaceae</taxon>
        <taxon>Trieres</taxon>
    </lineage>
</organism>